<keyword evidence="7" id="KW-0560">Oxidoreductase</keyword>
<sequence length="482" mass="53647">MDSEKRSSFKVLIAGGSITGLTLANALARANVDFLVFESHGRIDASIGGALTIVSNGQRILDQMGIYDDIHPYLEPAGDVYTYLKDGRLLGKMDTPAVMRERHYYPVAWLPREQLLRILYEKIPDKNKILVNKKIKTVDHSDDGVVVHCEDGSEYAGSMIAGADGVHSTIREEMWRHMEQSKKGKSKARKDRKAITAEYACILGISRPTEGLKPGEIHRTWGKGFTTFVNVGKENQVFWFIFTKMDRKYQYTGIPKFSKEDLDAKAKSFLDTHLCPGVNFGSVYENAISSSYVPLQEGVCKSWSWGRFACLGDAIHKTTPNIGQGAALAIEDAASLANHIVEMVRKNSDITSADINQSLTHWGTSLRPRAKAVCDGGAMFTRLEALANWPLKLVALYVSPHLGGVFADIVSITHLGAPTLDFLPLPEREETGSVTDDSVIDEKGMDEKVTDEKVTSRKMMKKPELKLRFYVRAFWAVNLRLK</sequence>
<evidence type="ECO:0000256" key="8">
    <source>
        <dbReference type="ARBA" id="ARBA00023136"/>
    </source>
</evidence>
<evidence type="ECO:0000256" key="2">
    <source>
        <dbReference type="ARBA" id="ARBA00007992"/>
    </source>
</evidence>
<evidence type="ECO:0000256" key="3">
    <source>
        <dbReference type="ARBA" id="ARBA00022630"/>
    </source>
</evidence>
<keyword evidence="11" id="KW-1185">Reference proteome</keyword>
<keyword evidence="3" id="KW-0285">Flavoprotein</keyword>
<dbReference type="InterPro" id="IPR002938">
    <property type="entry name" value="FAD-bd"/>
</dbReference>
<dbReference type="InterPro" id="IPR036188">
    <property type="entry name" value="FAD/NAD-bd_sf"/>
</dbReference>
<dbReference type="Pfam" id="PF01494">
    <property type="entry name" value="FAD_binding_3"/>
    <property type="match status" value="1"/>
</dbReference>
<dbReference type="PRINTS" id="PR00420">
    <property type="entry name" value="RNGMNOXGNASE"/>
</dbReference>
<dbReference type="Proteomes" id="UP001220324">
    <property type="component" value="Unassembled WGS sequence"/>
</dbReference>
<reference evidence="10 11" key="1">
    <citation type="journal article" date="2023" name="IMA Fungus">
        <title>Comparative genomic study of the Penicillium genus elucidates a diverse pangenome and 15 lateral gene transfer events.</title>
        <authorList>
            <person name="Petersen C."/>
            <person name="Sorensen T."/>
            <person name="Nielsen M.R."/>
            <person name="Sondergaard T.E."/>
            <person name="Sorensen J.L."/>
            <person name="Fitzpatrick D.A."/>
            <person name="Frisvad J.C."/>
            <person name="Nielsen K.L."/>
        </authorList>
    </citation>
    <scope>NUCLEOTIDE SEQUENCE [LARGE SCALE GENOMIC DNA]</scope>
    <source>
        <strain evidence="10 11">IBT 35679</strain>
    </source>
</reference>
<evidence type="ECO:0000259" key="9">
    <source>
        <dbReference type="Pfam" id="PF01494"/>
    </source>
</evidence>
<feature type="domain" description="FAD-binding" evidence="9">
    <location>
        <begin position="10"/>
        <end position="345"/>
    </location>
</feature>
<comment type="subcellular location">
    <subcellularLocation>
        <location evidence="1">Membrane</location>
    </subcellularLocation>
</comment>
<gene>
    <name evidence="10" type="ORF">N7494_006499</name>
</gene>
<keyword evidence="8" id="KW-0472">Membrane</keyword>
<keyword evidence="4" id="KW-0812">Transmembrane</keyword>
<organism evidence="10 11">
    <name type="scientific">Penicillium frequentans</name>
    <dbReference type="NCBI Taxonomy" id="3151616"/>
    <lineage>
        <taxon>Eukaryota</taxon>
        <taxon>Fungi</taxon>
        <taxon>Dikarya</taxon>
        <taxon>Ascomycota</taxon>
        <taxon>Pezizomycotina</taxon>
        <taxon>Eurotiomycetes</taxon>
        <taxon>Eurotiomycetidae</taxon>
        <taxon>Eurotiales</taxon>
        <taxon>Aspergillaceae</taxon>
        <taxon>Penicillium</taxon>
    </lineage>
</organism>
<comment type="caution">
    <text evidence="10">The sequence shown here is derived from an EMBL/GenBank/DDBJ whole genome shotgun (WGS) entry which is preliminary data.</text>
</comment>
<dbReference type="PANTHER" id="PTHR47356:SF2">
    <property type="entry name" value="FAD-BINDING DOMAIN-CONTAINING PROTEIN-RELATED"/>
    <property type="match status" value="1"/>
</dbReference>
<dbReference type="SUPFAM" id="SSF51905">
    <property type="entry name" value="FAD/NAD(P)-binding domain"/>
    <property type="match status" value="1"/>
</dbReference>
<dbReference type="Gene3D" id="3.50.50.60">
    <property type="entry name" value="FAD/NAD(P)-binding domain"/>
    <property type="match status" value="1"/>
</dbReference>
<evidence type="ECO:0000256" key="6">
    <source>
        <dbReference type="ARBA" id="ARBA00022989"/>
    </source>
</evidence>
<dbReference type="InterPro" id="IPR050562">
    <property type="entry name" value="FAD_mOase_fung"/>
</dbReference>
<dbReference type="EMBL" id="JAQIZZ010000005">
    <property type="protein sequence ID" value="KAJ5541423.1"/>
    <property type="molecule type" value="Genomic_DNA"/>
</dbReference>
<evidence type="ECO:0000256" key="1">
    <source>
        <dbReference type="ARBA" id="ARBA00004370"/>
    </source>
</evidence>
<evidence type="ECO:0000313" key="10">
    <source>
        <dbReference type="EMBL" id="KAJ5541423.1"/>
    </source>
</evidence>
<dbReference type="PANTHER" id="PTHR47356">
    <property type="entry name" value="FAD-DEPENDENT MONOOXYGENASE ASQG-RELATED"/>
    <property type="match status" value="1"/>
</dbReference>
<proteinExistence type="inferred from homology"/>
<accession>A0AAD6CYS4</accession>
<dbReference type="GO" id="GO:0016020">
    <property type="term" value="C:membrane"/>
    <property type="evidence" value="ECO:0007669"/>
    <property type="project" value="UniProtKB-SubCell"/>
</dbReference>
<keyword evidence="6" id="KW-1133">Transmembrane helix</keyword>
<comment type="similarity">
    <text evidence="2">Belongs to the paxM FAD-dependent monooxygenase family.</text>
</comment>
<evidence type="ECO:0000256" key="4">
    <source>
        <dbReference type="ARBA" id="ARBA00022692"/>
    </source>
</evidence>
<protein>
    <submittedName>
        <fullName evidence="10">FAD/NAD(P)-binding domain-containing protein</fullName>
    </submittedName>
</protein>
<dbReference type="GO" id="GO:0004497">
    <property type="term" value="F:monooxygenase activity"/>
    <property type="evidence" value="ECO:0007669"/>
    <property type="project" value="InterPro"/>
</dbReference>
<evidence type="ECO:0000256" key="7">
    <source>
        <dbReference type="ARBA" id="ARBA00023002"/>
    </source>
</evidence>
<dbReference type="GO" id="GO:0071949">
    <property type="term" value="F:FAD binding"/>
    <property type="evidence" value="ECO:0007669"/>
    <property type="project" value="InterPro"/>
</dbReference>
<evidence type="ECO:0000313" key="11">
    <source>
        <dbReference type="Proteomes" id="UP001220324"/>
    </source>
</evidence>
<dbReference type="AlphaFoldDB" id="A0AAD6CYS4"/>
<evidence type="ECO:0000256" key="5">
    <source>
        <dbReference type="ARBA" id="ARBA00022827"/>
    </source>
</evidence>
<name>A0AAD6CYS4_9EURO</name>
<keyword evidence="5" id="KW-0274">FAD</keyword>